<reference evidence="4" key="1">
    <citation type="journal article" date="2023" name="Mol. Phylogenet. Evol.">
        <title>Genome-scale phylogeny and comparative genomics of the fungal order Sordariales.</title>
        <authorList>
            <person name="Hensen N."/>
            <person name="Bonometti L."/>
            <person name="Westerberg I."/>
            <person name="Brannstrom I.O."/>
            <person name="Guillou S."/>
            <person name="Cros-Aarteil S."/>
            <person name="Calhoun S."/>
            <person name="Haridas S."/>
            <person name="Kuo A."/>
            <person name="Mondo S."/>
            <person name="Pangilinan J."/>
            <person name="Riley R."/>
            <person name="LaButti K."/>
            <person name="Andreopoulos B."/>
            <person name="Lipzen A."/>
            <person name="Chen C."/>
            <person name="Yan M."/>
            <person name="Daum C."/>
            <person name="Ng V."/>
            <person name="Clum A."/>
            <person name="Steindorff A."/>
            <person name="Ohm R.A."/>
            <person name="Martin F."/>
            <person name="Silar P."/>
            <person name="Natvig D.O."/>
            <person name="Lalanne C."/>
            <person name="Gautier V."/>
            <person name="Ament-Velasquez S.L."/>
            <person name="Kruys A."/>
            <person name="Hutchinson M.I."/>
            <person name="Powell A.J."/>
            <person name="Barry K."/>
            <person name="Miller A.N."/>
            <person name="Grigoriev I.V."/>
            <person name="Debuchy R."/>
            <person name="Gladieux P."/>
            <person name="Hiltunen Thoren M."/>
            <person name="Johannesson H."/>
        </authorList>
    </citation>
    <scope>NUCLEOTIDE SEQUENCE</scope>
    <source>
        <strain evidence="4">CBS 168.71</strain>
    </source>
</reference>
<protein>
    <recommendedName>
        <fullName evidence="3">DUF7820 domain-containing protein</fullName>
    </recommendedName>
</protein>
<dbReference type="PANTHER" id="PTHR42078:SF1">
    <property type="entry name" value="GLUCAN 1, 4-ALPHA-GLUCOSIDASE"/>
    <property type="match status" value="1"/>
</dbReference>
<keyword evidence="5" id="KW-1185">Reference proteome</keyword>
<feature type="compositionally biased region" description="Low complexity" evidence="1">
    <location>
        <begin position="445"/>
        <end position="459"/>
    </location>
</feature>
<feature type="region of interest" description="Disordered" evidence="1">
    <location>
        <begin position="147"/>
        <end position="192"/>
    </location>
</feature>
<feature type="compositionally biased region" description="Low complexity" evidence="1">
    <location>
        <begin position="520"/>
        <end position="538"/>
    </location>
</feature>
<organism evidence="4 5">
    <name type="scientific">Chaetomium fimeti</name>
    <dbReference type="NCBI Taxonomy" id="1854472"/>
    <lineage>
        <taxon>Eukaryota</taxon>
        <taxon>Fungi</taxon>
        <taxon>Dikarya</taxon>
        <taxon>Ascomycota</taxon>
        <taxon>Pezizomycotina</taxon>
        <taxon>Sordariomycetes</taxon>
        <taxon>Sordariomycetidae</taxon>
        <taxon>Sordariales</taxon>
        <taxon>Chaetomiaceae</taxon>
        <taxon>Chaetomium</taxon>
    </lineage>
</organism>
<sequence length="662" mass="71422">MYPQNVRAARTLSMATSSTAPMSEASYRGPRGPTHPYGLYAQSNAIEPDAPQTGAIPLGFRGLPDQYQRRVGPEGEEAADMIGPGGHTEQLPPYTRYQDEAYVHKAAAADGPNGAVHGAAIIPPVLATPTSTIPPIYGAGGIGLATNNPEFESTDDLDSPRSRHSARSFTSDDSQRRIRLGDEDVSEKREPPKKWQAWMRRKVCGIIPYWAICLTAIILVVLLVVLGAVVGTVVGNKQRRPSRQGGPWEPPYDATPIPTPPDLQPLATGTFGLPLLTNRISNTCFQNPTLSQAWSCRLVISNLMTLTVLKEKGDYRASLDPNRSSTMTNGVYHYGEQPPSIQEPFKLELVEDKFEPSRGPAWFKMASYNKTVILPEVWLGSSGDDLDVRKRARHAASIGAGISNFKRKGLAQPGDRPWVCSWPGTYLELFIYAQQNSSFSTWTKPPSMSESSAASTSSTTPPPTSRPAPVDESEPPPEDSFPPYTEPRAGDANNQNRPSYPPQNFGRSPDPTSTPPPTETKPAATGSATESSTATSSGPYGPIDTGHGFASLPPPYPRVIKLQERRISTQDTPRARCTQVEIQGPGQEARPVRGPGGKPVVVEIEESDPFMPPGPPAATGIDDVSKRAPQDWDQAVGVFGRDGHDGGGLPDISPCGCMWFLT</sequence>
<feature type="transmembrane region" description="Helical" evidence="2">
    <location>
        <begin position="209"/>
        <end position="234"/>
    </location>
</feature>
<evidence type="ECO:0000256" key="2">
    <source>
        <dbReference type="SAM" id="Phobius"/>
    </source>
</evidence>
<evidence type="ECO:0000259" key="3">
    <source>
        <dbReference type="Pfam" id="PF25130"/>
    </source>
</evidence>
<keyword evidence="2" id="KW-1133">Transmembrane helix</keyword>
<reference evidence="4" key="2">
    <citation type="submission" date="2023-06" db="EMBL/GenBank/DDBJ databases">
        <authorList>
            <consortium name="Lawrence Berkeley National Laboratory"/>
            <person name="Haridas S."/>
            <person name="Hensen N."/>
            <person name="Bonometti L."/>
            <person name="Westerberg I."/>
            <person name="Brannstrom I.O."/>
            <person name="Guillou S."/>
            <person name="Cros-Aarteil S."/>
            <person name="Calhoun S."/>
            <person name="Kuo A."/>
            <person name="Mondo S."/>
            <person name="Pangilinan J."/>
            <person name="Riley R."/>
            <person name="Labutti K."/>
            <person name="Andreopoulos B."/>
            <person name="Lipzen A."/>
            <person name="Chen C."/>
            <person name="Yanf M."/>
            <person name="Daum C."/>
            <person name="Ng V."/>
            <person name="Clum A."/>
            <person name="Steindorff A."/>
            <person name="Ohm R."/>
            <person name="Martin F."/>
            <person name="Silar P."/>
            <person name="Natvig D."/>
            <person name="Lalanne C."/>
            <person name="Gautier V."/>
            <person name="Ament-Velasquez S.L."/>
            <person name="Kruys A."/>
            <person name="Hutchinson M.I."/>
            <person name="Powell A.J."/>
            <person name="Barry K."/>
            <person name="Miller A.N."/>
            <person name="Grigoriev I.V."/>
            <person name="Debuchy R."/>
            <person name="Gladieux P."/>
            <person name="Thoren M.H."/>
            <person name="Johannesson H."/>
        </authorList>
    </citation>
    <scope>NUCLEOTIDE SEQUENCE</scope>
    <source>
        <strain evidence="4">CBS 168.71</strain>
    </source>
</reference>
<evidence type="ECO:0000256" key="1">
    <source>
        <dbReference type="SAM" id="MobiDB-lite"/>
    </source>
</evidence>
<evidence type="ECO:0000313" key="4">
    <source>
        <dbReference type="EMBL" id="KAK3292739.1"/>
    </source>
</evidence>
<dbReference type="GeneID" id="87842368"/>
<dbReference type="RefSeq" id="XP_062656253.1">
    <property type="nucleotide sequence ID" value="XM_062805420.1"/>
</dbReference>
<proteinExistence type="predicted"/>
<feature type="domain" description="DUF7820" evidence="3">
    <location>
        <begin position="251"/>
        <end position="660"/>
    </location>
</feature>
<dbReference type="Pfam" id="PF25130">
    <property type="entry name" value="DUF7820"/>
    <property type="match status" value="1"/>
</dbReference>
<feature type="compositionally biased region" description="Basic and acidic residues" evidence="1">
    <location>
        <begin position="173"/>
        <end position="192"/>
    </location>
</feature>
<feature type="region of interest" description="Disordered" evidence="1">
    <location>
        <begin position="1"/>
        <end position="30"/>
    </location>
</feature>
<comment type="caution">
    <text evidence="4">The sequence shown here is derived from an EMBL/GenBank/DDBJ whole genome shotgun (WGS) entry which is preliminary data.</text>
</comment>
<dbReference type="PANTHER" id="PTHR42078">
    <property type="entry name" value="GLUCAN 1, 4-ALPHA-GLUCOSIDASE"/>
    <property type="match status" value="1"/>
</dbReference>
<name>A0AAE0HAE2_9PEZI</name>
<gene>
    <name evidence="4" type="ORF">B0H64DRAFT_419921</name>
</gene>
<feature type="region of interest" description="Disordered" evidence="1">
    <location>
        <begin position="440"/>
        <end position="556"/>
    </location>
</feature>
<dbReference type="InterPro" id="IPR056722">
    <property type="entry name" value="DUF7820"/>
</dbReference>
<dbReference type="AlphaFoldDB" id="A0AAE0HAE2"/>
<accession>A0AAE0HAE2</accession>
<dbReference type="Proteomes" id="UP001278766">
    <property type="component" value="Unassembled WGS sequence"/>
</dbReference>
<dbReference type="EMBL" id="JAUEPN010000007">
    <property type="protein sequence ID" value="KAK3292739.1"/>
    <property type="molecule type" value="Genomic_DNA"/>
</dbReference>
<keyword evidence="2" id="KW-0812">Transmembrane</keyword>
<evidence type="ECO:0000313" key="5">
    <source>
        <dbReference type="Proteomes" id="UP001278766"/>
    </source>
</evidence>
<feature type="region of interest" description="Disordered" evidence="1">
    <location>
        <begin position="237"/>
        <end position="263"/>
    </location>
</feature>
<keyword evidence="2" id="KW-0472">Membrane</keyword>